<evidence type="ECO:0000313" key="21">
    <source>
        <dbReference type="Proteomes" id="UP000051927"/>
    </source>
</evidence>
<evidence type="ECO:0000259" key="17">
    <source>
        <dbReference type="PROSITE" id="PS50886"/>
    </source>
</evidence>
<keyword evidence="8 15" id="KW-0547">Nucleotide-binding</keyword>
<dbReference type="SMART" id="SM00896">
    <property type="entry name" value="FDX-ACB"/>
    <property type="match status" value="1"/>
</dbReference>
<dbReference type="PROSITE" id="PS51447">
    <property type="entry name" value="FDX_ACB"/>
    <property type="match status" value="1"/>
</dbReference>
<dbReference type="SUPFAM" id="SSF50249">
    <property type="entry name" value="Nucleic acid-binding proteins"/>
    <property type="match status" value="1"/>
</dbReference>
<dbReference type="InterPro" id="IPR020825">
    <property type="entry name" value="Phe-tRNA_synthase-like_B3/B4"/>
</dbReference>
<dbReference type="SMART" id="SM00874">
    <property type="entry name" value="B5"/>
    <property type="match status" value="1"/>
</dbReference>
<comment type="catalytic activity">
    <reaction evidence="14 15">
        <text>tRNA(Phe) + L-phenylalanine + ATP = L-phenylalanyl-tRNA(Phe) + AMP + diphosphate + H(+)</text>
        <dbReference type="Rhea" id="RHEA:19413"/>
        <dbReference type="Rhea" id="RHEA-COMP:9668"/>
        <dbReference type="Rhea" id="RHEA-COMP:9699"/>
        <dbReference type="ChEBI" id="CHEBI:15378"/>
        <dbReference type="ChEBI" id="CHEBI:30616"/>
        <dbReference type="ChEBI" id="CHEBI:33019"/>
        <dbReference type="ChEBI" id="CHEBI:58095"/>
        <dbReference type="ChEBI" id="CHEBI:78442"/>
        <dbReference type="ChEBI" id="CHEBI:78531"/>
        <dbReference type="ChEBI" id="CHEBI:456215"/>
        <dbReference type="EC" id="6.1.1.20"/>
    </reaction>
</comment>
<evidence type="ECO:0000256" key="8">
    <source>
        <dbReference type="ARBA" id="ARBA00022741"/>
    </source>
</evidence>
<feature type="domain" description="FDX-ACB" evidence="18">
    <location>
        <begin position="730"/>
        <end position="824"/>
    </location>
</feature>
<evidence type="ECO:0000256" key="1">
    <source>
        <dbReference type="ARBA" id="ARBA00004496"/>
    </source>
</evidence>
<dbReference type="PANTHER" id="PTHR10947:SF0">
    <property type="entry name" value="PHENYLALANINE--TRNA LIGASE BETA SUBUNIT"/>
    <property type="match status" value="1"/>
</dbReference>
<keyword evidence="10 15" id="KW-0460">Magnesium</keyword>
<keyword evidence="4 15" id="KW-0963">Cytoplasm</keyword>
<evidence type="ECO:0000256" key="3">
    <source>
        <dbReference type="ARBA" id="ARBA00011209"/>
    </source>
</evidence>
<name>A0ABR5Q0V3_9ACTN</name>
<keyword evidence="13 15" id="KW-0030">Aminoacyl-tRNA synthetase</keyword>
<dbReference type="SUPFAM" id="SSF56037">
    <property type="entry name" value="PheT/TilS domain"/>
    <property type="match status" value="1"/>
</dbReference>
<dbReference type="PROSITE" id="PS51483">
    <property type="entry name" value="B5"/>
    <property type="match status" value="1"/>
</dbReference>
<feature type="binding site" evidence="15">
    <location>
        <position position="482"/>
    </location>
    <ligand>
        <name>Mg(2+)</name>
        <dbReference type="ChEBI" id="CHEBI:18420"/>
        <note>shared with alpha subunit</note>
    </ligand>
</feature>
<keyword evidence="21" id="KW-1185">Reference proteome</keyword>
<evidence type="ECO:0000256" key="15">
    <source>
        <dbReference type="HAMAP-Rule" id="MF_00283"/>
    </source>
</evidence>
<feature type="binding site" evidence="15">
    <location>
        <position position="485"/>
    </location>
    <ligand>
        <name>Mg(2+)</name>
        <dbReference type="ChEBI" id="CHEBI:18420"/>
        <note>shared with alpha subunit</note>
    </ligand>
</feature>
<dbReference type="Pfam" id="PF03147">
    <property type="entry name" value="FDX-ACB"/>
    <property type="match status" value="1"/>
</dbReference>
<keyword evidence="9 15" id="KW-0067">ATP-binding</keyword>
<dbReference type="Pfam" id="PF17759">
    <property type="entry name" value="tRNA_synthFbeta"/>
    <property type="match status" value="1"/>
</dbReference>
<dbReference type="InterPro" id="IPR045864">
    <property type="entry name" value="aa-tRNA-synth_II/BPL/LPL"/>
</dbReference>
<dbReference type="Pfam" id="PF03484">
    <property type="entry name" value="B5"/>
    <property type="match status" value="1"/>
</dbReference>
<sequence>MRVSYEWLKTMVDIPENPLDLEKECARTGTEVEAVERVGANLDHVVTARIVKKTPHPDSDHMFVTLVDVGENNVDANGNPEPLQIVCGAQNFNEGDHIVTAMIGAVLPGDFKIKKSKLRGVESCGMNCSLRELGLGDEYDGIMILPNDAPIGVPITEYLGISDTVLDCEITPNRPDCLSMTGMAVEVSAMYDTDTHIELPSVKVEQGPHAADLVDVEVADTSLCSRYTARVVRNVKIGASPEWLARRITAAGSRPINNVVDVTNYVMYLTGQPLHAFDLGKLTERDGKRHIVVRAATDGEHITTLDGQERTLTSDMTVITDDGKTPIALAGVIGGLDSEIDETTHDVLLESAAFDHGHISRTSRNLDLMSEASIRYEREVDPHGCADVASIAAALFEECCGAEVCPGIVDVYPAPTEAVSIVFRPSRARALAGATIDDDFMFGRLSRLGCAIGEKTYAKDGSLASVTVTVPTNRPDLTREVDLIEEVVRLWGEGDITATLPAAKNHAGGLTAEQIRVRKIGRTLRALGLNETKSYLFASSDDLAKLGMSEEGRGLPVRVINPLVADQSEMRRSLLPGLLRSVAYNLDHGVENIALYEIGRVLFGHEGKSQPDEPSFVAGVLCGRPAEDSWNMKWPAYDFFDAKGVVEGLLEILRIPKVRFRVADPDTYGWLQPGCAAEVLAADGVIGWVGTIHPLALQNFGIEVPVVAFELSVAMLQRLARKDLPIVEPPTYPGISIDLAIVVDEKVTCEQLMQRLHSAGGKLLVDVRLFDVYRDRVRVGEGKKSMAFSLTYRADNRTLTSEEVEKTHTKLVEKVMRSTGGEVRS</sequence>
<keyword evidence="5 16" id="KW-0820">tRNA-binding</keyword>
<dbReference type="CDD" id="cd00769">
    <property type="entry name" value="PheRS_beta_core"/>
    <property type="match status" value="1"/>
</dbReference>
<evidence type="ECO:0000256" key="13">
    <source>
        <dbReference type="ARBA" id="ARBA00023146"/>
    </source>
</evidence>
<comment type="subcellular location">
    <subcellularLocation>
        <location evidence="1 15">Cytoplasm</location>
    </subcellularLocation>
</comment>
<dbReference type="SMART" id="SM00873">
    <property type="entry name" value="B3_4"/>
    <property type="match status" value="1"/>
</dbReference>
<dbReference type="RefSeq" id="WP_003149946.1">
    <property type="nucleotide sequence ID" value="NZ_JQCP01000004.1"/>
</dbReference>
<proteinExistence type="inferred from homology"/>
<evidence type="ECO:0000256" key="11">
    <source>
        <dbReference type="ARBA" id="ARBA00022884"/>
    </source>
</evidence>
<keyword evidence="7 15" id="KW-0479">Metal-binding</keyword>
<dbReference type="SUPFAM" id="SSF55681">
    <property type="entry name" value="Class II aaRS and biotin synthetases"/>
    <property type="match status" value="1"/>
</dbReference>
<gene>
    <name evidence="15" type="primary">pheT</name>
    <name evidence="20" type="ORF">IV60_GL001329</name>
</gene>
<evidence type="ECO:0000256" key="10">
    <source>
        <dbReference type="ARBA" id="ARBA00022842"/>
    </source>
</evidence>
<feature type="domain" description="B5" evidence="19">
    <location>
        <begin position="416"/>
        <end position="498"/>
    </location>
</feature>
<dbReference type="InterPro" id="IPR004532">
    <property type="entry name" value="Phe-tRNA-ligase_IIc_bsu_bact"/>
</dbReference>
<dbReference type="SUPFAM" id="SSF46955">
    <property type="entry name" value="Putative DNA-binding domain"/>
    <property type="match status" value="1"/>
</dbReference>
<evidence type="ECO:0000256" key="14">
    <source>
        <dbReference type="ARBA" id="ARBA00049255"/>
    </source>
</evidence>
<evidence type="ECO:0000256" key="7">
    <source>
        <dbReference type="ARBA" id="ARBA00022723"/>
    </source>
</evidence>
<protein>
    <recommendedName>
        <fullName evidence="15">Phenylalanine--tRNA ligase beta subunit</fullName>
        <ecNumber evidence="15">6.1.1.20</ecNumber>
    </recommendedName>
    <alternativeName>
        <fullName evidence="15">Phenylalanyl-tRNA synthetase beta subunit</fullName>
        <shortName evidence="15">PheRS</shortName>
    </alternativeName>
</protein>
<dbReference type="InterPro" id="IPR045060">
    <property type="entry name" value="Phe-tRNA-ligase_IIc_bsu"/>
</dbReference>
<evidence type="ECO:0000259" key="19">
    <source>
        <dbReference type="PROSITE" id="PS51483"/>
    </source>
</evidence>
<dbReference type="InterPro" id="IPR012340">
    <property type="entry name" value="NA-bd_OB-fold"/>
</dbReference>
<dbReference type="Gene3D" id="3.30.930.10">
    <property type="entry name" value="Bira Bifunctional Protein, Domain 2"/>
    <property type="match status" value="1"/>
</dbReference>
<dbReference type="Gene3D" id="3.30.56.10">
    <property type="match status" value="2"/>
</dbReference>
<dbReference type="GeneID" id="84904817"/>
<feature type="binding site" evidence="15">
    <location>
        <position position="476"/>
    </location>
    <ligand>
        <name>Mg(2+)</name>
        <dbReference type="ChEBI" id="CHEBI:18420"/>
        <note>shared with alpha subunit</note>
    </ligand>
</feature>
<dbReference type="CDD" id="cd02796">
    <property type="entry name" value="tRNA_bind_bactPheRS"/>
    <property type="match status" value="1"/>
</dbReference>
<dbReference type="InterPro" id="IPR005121">
    <property type="entry name" value="Fdx_antiC-bd"/>
</dbReference>
<dbReference type="InterPro" id="IPR033714">
    <property type="entry name" value="tRNA_bind_bactPheRS"/>
</dbReference>
<dbReference type="Pfam" id="PF01588">
    <property type="entry name" value="tRNA_bind"/>
    <property type="match status" value="1"/>
</dbReference>
<dbReference type="InterPro" id="IPR036690">
    <property type="entry name" value="Fdx_antiC-bd_sf"/>
</dbReference>
<feature type="domain" description="TRNA-binding" evidence="17">
    <location>
        <begin position="39"/>
        <end position="156"/>
    </location>
</feature>
<dbReference type="InterPro" id="IPR005147">
    <property type="entry name" value="tRNA_synthase_B5-dom"/>
</dbReference>
<reference evidence="20 21" key="1">
    <citation type="journal article" date="2015" name="Genome Announc.">
        <title>Expanding the biotechnology potential of lactobacilli through comparative genomics of 213 strains and associated genera.</title>
        <authorList>
            <person name="Sun Z."/>
            <person name="Harris H.M."/>
            <person name="McCann A."/>
            <person name="Guo C."/>
            <person name="Argimon S."/>
            <person name="Zhang W."/>
            <person name="Yang X."/>
            <person name="Jeffery I.B."/>
            <person name="Cooney J.C."/>
            <person name="Kagawa T.F."/>
            <person name="Liu W."/>
            <person name="Song Y."/>
            <person name="Salvetti E."/>
            <person name="Wrobel A."/>
            <person name="Rasinkangas P."/>
            <person name="Parkhill J."/>
            <person name="Rea M.C."/>
            <person name="O'Sullivan O."/>
            <person name="Ritari J."/>
            <person name="Douillard F.P."/>
            <person name="Paul Ross R."/>
            <person name="Yang R."/>
            <person name="Briner A.E."/>
            <person name="Felis G.E."/>
            <person name="de Vos W.M."/>
            <person name="Barrangou R."/>
            <person name="Klaenhammer T.R."/>
            <person name="Caufield P.W."/>
            <person name="Cui Y."/>
            <person name="Zhang H."/>
            <person name="O'Toole P.W."/>
        </authorList>
    </citation>
    <scope>NUCLEOTIDE SEQUENCE [LARGE SCALE GENOMIC DNA]</scope>
    <source>
        <strain evidence="20 21">DSM 7090</strain>
    </source>
</reference>
<keyword evidence="6 15" id="KW-0436">Ligase</keyword>
<dbReference type="InterPro" id="IPR009061">
    <property type="entry name" value="DNA-bd_dom_put_sf"/>
</dbReference>
<comment type="cofactor">
    <cofactor evidence="15">
        <name>Mg(2+)</name>
        <dbReference type="ChEBI" id="CHEBI:18420"/>
    </cofactor>
    <text evidence="15">Binds 2 magnesium ions per tetramer.</text>
</comment>
<dbReference type="Gene3D" id="3.50.40.10">
    <property type="entry name" value="Phenylalanyl-trna Synthetase, Chain B, domain 3"/>
    <property type="match status" value="1"/>
</dbReference>
<dbReference type="Pfam" id="PF03483">
    <property type="entry name" value="B3_4"/>
    <property type="match status" value="1"/>
</dbReference>
<evidence type="ECO:0000256" key="4">
    <source>
        <dbReference type="ARBA" id="ARBA00022490"/>
    </source>
</evidence>
<comment type="subunit">
    <text evidence="3 15">Tetramer of two alpha and two beta subunits.</text>
</comment>
<dbReference type="InterPro" id="IPR002547">
    <property type="entry name" value="tRNA-bd_dom"/>
</dbReference>
<dbReference type="NCBIfam" id="TIGR00472">
    <property type="entry name" value="pheT_bact"/>
    <property type="match status" value="1"/>
</dbReference>
<dbReference type="InterPro" id="IPR041616">
    <property type="entry name" value="PheRS_beta_core"/>
</dbReference>
<dbReference type="EC" id="6.1.1.20" evidence="15"/>
<dbReference type="HAMAP" id="MF_00283">
    <property type="entry name" value="Phe_tRNA_synth_beta1"/>
    <property type="match status" value="1"/>
</dbReference>
<evidence type="ECO:0000256" key="16">
    <source>
        <dbReference type="PROSITE-ProRule" id="PRU00209"/>
    </source>
</evidence>
<dbReference type="InterPro" id="IPR005146">
    <property type="entry name" value="B3/B4_tRNA-bd"/>
</dbReference>
<evidence type="ECO:0000313" key="20">
    <source>
        <dbReference type="EMBL" id="KRO01460.1"/>
    </source>
</evidence>
<dbReference type="EMBL" id="JQCP01000004">
    <property type="protein sequence ID" value="KRO01460.1"/>
    <property type="molecule type" value="Genomic_DNA"/>
</dbReference>
<evidence type="ECO:0000256" key="9">
    <source>
        <dbReference type="ARBA" id="ARBA00022840"/>
    </source>
</evidence>
<dbReference type="Gene3D" id="2.40.50.140">
    <property type="entry name" value="Nucleic acid-binding proteins"/>
    <property type="match status" value="1"/>
</dbReference>
<dbReference type="PROSITE" id="PS50886">
    <property type="entry name" value="TRBD"/>
    <property type="match status" value="1"/>
</dbReference>
<evidence type="ECO:0000256" key="12">
    <source>
        <dbReference type="ARBA" id="ARBA00022917"/>
    </source>
</evidence>
<comment type="caution">
    <text evidence="20">The sequence shown here is derived from an EMBL/GenBank/DDBJ whole genome shotgun (WGS) entry which is preliminary data.</text>
</comment>
<evidence type="ECO:0000259" key="18">
    <source>
        <dbReference type="PROSITE" id="PS51447"/>
    </source>
</evidence>
<organism evidence="20 21">
    <name type="scientific">Lancefieldella rimae</name>
    <dbReference type="NCBI Taxonomy" id="1383"/>
    <lineage>
        <taxon>Bacteria</taxon>
        <taxon>Bacillati</taxon>
        <taxon>Actinomycetota</taxon>
        <taxon>Coriobacteriia</taxon>
        <taxon>Coriobacteriales</taxon>
        <taxon>Atopobiaceae</taxon>
        <taxon>Lancefieldella</taxon>
    </lineage>
</organism>
<evidence type="ECO:0000256" key="2">
    <source>
        <dbReference type="ARBA" id="ARBA00008653"/>
    </source>
</evidence>
<evidence type="ECO:0000256" key="5">
    <source>
        <dbReference type="ARBA" id="ARBA00022555"/>
    </source>
</evidence>
<dbReference type="SUPFAM" id="SSF54991">
    <property type="entry name" value="Anticodon-binding domain of PheRS"/>
    <property type="match status" value="1"/>
</dbReference>
<keyword evidence="12 15" id="KW-0648">Protein biosynthesis</keyword>
<accession>A0ABR5Q0V3</accession>
<keyword evidence="11 16" id="KW-0694">RNA-binding</keyword>
<evidence type="ECO:0000256" key="6">
    <source>
        <dbReference type="ARBA" id="ARBA00022598"/>
    </source>
</evidence>
<feature type="binding site" evidence="15">
    <location>
        <position position="486"/>
    </location>
    <ligand>
        <name>Mg(2+)</name>
        <dbReference type="ChEBI" id="CHEBI:18420"/>
        <note>shared with alpha subunit</note>
    </ligand>
</feature>
<dbReference type="Gene3D" id="3.30.70.380">
    <property type="entry name" value="Ferrodoxin-fold anticodon-binding domain"/>
    <property type="match status" value="1"/>
</dbReference>
<dbReference type="Proteomes" id="UP000051927">
    <property type="component" value="Unassembled WGS sequence"/>
</dbReference>
<dbReference type="PANTHER" id="PTHR10947">
    <property type="entry name" value="PHENYLALANYL-TRNA SYNTHETASE BETA CHAIN AND LEUCINE-RICH REPEAT-CONTAINING PROTEIN 47"/>
    <property type="match status" value="1"/>
</dbReference>
<comment type="similarity">
    <text evidence="2 15">Belongs to the phenylalanyl-tRNA synthetase beta subunit family. Type 1 subfamily.</text>
</comment>